<dbReference type="GO" id="GO:1990362">
    <property type="term" value="F:butanol dehydrogenase (NAD+) activity"/>
    <property type="evidence" value="ECO:0007669"/>
    <property type="project" value="InterPro"/>
</dbReference>
<reference evidence="4" key="2">
    <citation type="submission" date="2021-04" db="EMBL/GenBank/DDBJ databases">
        <authorList>
            <person name="Gilroy R."/>
        </authorList>
    </citation>
    <scope>NUCLEOTIDE SEQUENCE</scope>
    <source>
        <strain evidence="4">378</strain>
    </source>
</reference>
<dbReference type="AlphaFoldDB" id="A0A948THE9"/>
<evidence type="ECO:0000313" key="4">
    <source>
        <dbReference type="EMBL" id="MBU3844718.1"/>
    </source>
</evidence>
<dbReference type="Gene3D" id="3.40.50.1970">
    <property type="match status" value="1"/>
</dbReference>
<feature type="domain" description="Fe-containing alcohol dehydrogenase-like C-terminal" evidence="3">
    <location>
        <begin position="191"/>
        <end position="367"/>
    </location>
</feature>
<gene>
    <name evidence="4" type="ORF">H9847_07640</name>
</gene>
<dbReference type="PANTHER" id="PTHR43633:SF1">
    <property type="entry name" value="ALCOHOL DEHYDROGENASE YQHD"/>
    <property type="match status" value="1"/>
</dbReference>
<accession>A0A948THE9</accession>
<evidence type="ECO:0000313" key="5">
    <source>
        <dbReference type="Proteomes" id="UP000733611"/>
    </source>
</evidence>
<proteinExistence type="predicted"/>
<dbReference type="InterPro" id="IPR044731">
    <property type="entry name" value="BDH-like"/>
</dbReference>
<evidence type="ECO:0000259" key="3">
    <source>
        <dbReference type="Pfam" id="PF25137"/>
    </source>
</evidence>
<dbReference type="GO" id="GO:1990002">
    <property type="term" value="F:methylglyoxal reductase (NADPH) (acetol producing) activity"/>
    <property type="evidence" value="ECO:0007669"/>
    <property type="project" value="TreeGrafter"/>
</dbReference>
<sequence>MQNFDYQRRTFLMFGRGRENEVGSLVKFEGGRRVLLHYGPSAKIRPDLLDRIKRSLDRAGLEFFELPTVDTTPSREQIYRGIDCCRQLQLDFILAIGRSAVIDAAKAISAGTFYSGDFWDFFSGRREPVHSLPLGAIVTTTDMGSESSSVCILTDQVNGVCRKFSKSSPTFLPRFAILNPELSLNSPLENTAAGTINILAHVLSCYFTNTPNVQLTDELCEGIMRTIVNILPRIIEDPNDYDARANLMLAGTLAQNGMCALGREVDHALNILEMEISARYNTAPDAALSVLIPAWMSFCLQHNVMQMAKFANRVFGVDFNFSHPEITAHTGIHKLRQFMEQCSLPQNFADMGLMEVDIHELVTNLMSHLPPQQTIGSYVKLDASACETIYTTAYTYRHPQRNYP</sequence>
<dbReference type="EMBL" id="JAHLFE010000156">
    <property type="protein sequence ID" value="MBU3844718.1"/>
    <property type="molecule type" value="Genomic_DNA"/>
</dbReference>
<name>A0A948THE9_9GAMM</name>
<dbReference type="GO" id="GO:0008106">
    <property type="term" value="F:alcohol dehydrogenase (NADP+) activity"/>
    <property type="evidence" value="ECO:0007669"/>
    <property type="project" value="TreeGrafter"/>
</dbReference>
<evidence type="ECO:0000259" key="2">
    <source>
        <dbReference type="Pfam" id="PF00465"/>
    </source>
</evidence>
<dbReference type="Proteomes" id="UP000733611">
    <property type="component" value="Unassembled WGS sequence"/>
</dbReference>
<dbReference type="Gene3D" id="1.20.1090.10">
    <property type="entry name" value="Dehydroquinate synthase-like - alpha domain"/>
    <property type="match status" value="1"/>
</dbReference>
<dbReference type="PANTHER" id="PTHR43633">
    <property type="entry name" value="ALCOHOL DEHYDROGENASE YQHD"/>
    <property type="match status" value="1"/>
</dbReference>
<reference evidence="4" key="1">
    <citation type="journal article" date="2021" name="PeerJ">
        <title>Extensive microbial diversity within the chicken gut microbiome revealed by metagenomics and culture.</title>
        <authorList>
            <person name="Gilroy R."/>
            <person name="Ravi A."/>
            <person name="Getino M."/>
            <person name="Pursley I."/>
            <person name="Horton D.L."/>
            <person name="Alikhan N.F."/>
            <person name="Baker D."/>
            <person name="Gharbi K."/>
            <person name="Hall N."/>
            <person name="Watson M."/>
            <person name="Adriaenssens E.M."/>
            <person name="Foster-Nyarko E."/>
            <person name="Jarju S."/>
            <person name="Secka A."/>
            <person name="Antonio M."/>
            <person name="Oren A."/>
            <person name="Chaudhuri R.R."/>
            <person name="La Ragione R."/>
            <person name="Hildebrand F."/>
            <person name="Pallen M.J."/>
        </authorList>
    </citation>
    <scope>NUCLEOTIDE SEQUENCE</scope>
    <source>
        <strain evidence="4">378</strain>
    </source>
</reference>
<dbReference type="Pfam" id="PF00465">
    <property type="entry name" value="Fe-ADH"/>
    <property type="match status" value="1"/>
</dbReference>
<dbReference type="CDD" id="cd08187">
    <property type="entry name" value="BDH"/>
    <property type="match status" value="1"/>
</dbReference>
<dbReference type="GO" id="GO:0046872">
    <property type="term" value="F:metal ion binding"/>
    <property type="evidence" value="ECO:0007669"/>
    <property type="project" value="InterPro"/>
</dbReference>
<feature type="domain" description="Alcohol dehydrogenase iron-type/glycerol dehydrogenase GldA" evidence="2">
    <location>
        <begin position="12"/>
        <end position="180"/>
    </location>
</feature>
<comment type="caution">
    <text evidence="4">The sequence shown here is derived from an EMBL/GenBank/DDBJ whole genome shotgun (WGS) entry which is preliminary data.</text>
</comment>
<dbReference type="InterPro" id="IPR056798">
    <property type="entry name" value="ADH_Fe_C"/>
</dbReference>
<keyword evidence="1" id="KW-0560">Oxidoreductase</keyword>
<dbReference type="SUPFAM" id="SSF56796">
    <property type="entry name" value="Dehydroquinate synthase-like"/>
    <property type="match status" value="1"/>
</dbReference>
<evidence type="ECO:0000256" key="1">
    <source>
        <dbReference type="ARBA" id="ARBA00023002"/>
    </source>
</evidence>
<organism evidence="4 5">
    <name type="scientific">Candidatus Anaerobiospirillum pullicola</name>
    <dbReference type="NCBI Taxonomy" id="2838451"/>
    <lineage>
        <taxon>Bacteria</taxon>
        <taxon>Pseudomonadati</taxon>
        <taxon>Pseudomonadota</taxon>
        <taxon>Gammaproteobacteria</taxon>
        <taxon>Aeromonadales</taxon>
        <taxon>Succinivibrionaceae</taxon>
        <taxon>Anaerobiospirillum</taxon>
    </lineage>
</organism>
<dbReference type="Pfam" id="PF25137">
    <property type="entry name" value="ADH_Fe_C"/>
    <property type="match status" value="1"/>
</dbReference>
<protein>
    <submittedName>
        <fullName evidence="4">Iron-containing alcohol dehydrogenase</fullName>
    </submittedName>
</protein>
<dbReference type="GO" id="GO:0005829">
    <property type="term" value="C:cytosol"/>
    <property type="evidence" value="ECO:0007669"/>
    <property type="project" value="TreeGrafter"/>
</dbReference>
<dbReference type="InterPro" id="IPR001670">
    <property type="entry name" value="ADH_Fe/GldA"/>
</dbReference>